<dbReference type="EMBL" id="FNBP01000004">
    <property type="protein sequence ID" value="SDF99726.1"/>
    <property type="molecule type" value="Genomic_DNA"/>
</dbReference>
<dbReference type="InterPro" id="IPR000352">
    <property type="entry name" value="Pep_chain_release_fac_I"/>
</dbReference>
<dbReference type="STRING" id="218672.SAMN04489759_104112"/>
<dbReference type="GO" id="GO:0016149">
    <property type="term" value="F:translation release factor activity, codon specific"/>
    <property type="evidence" value="ECO:0007669"/>
    <property type="project" value="UniProtKB-UniRule"/>
</dbReference>
<keyword evidence="9" id="KW-0175">Coiled coil</keyword>
<evidence type="ECO:0000256" key="8">
    <source>
        <dbReference type="NCBIfam" id="TIGR00019"/>
    </source>
</evidence>
<reference evidence="13" key="1">
    <citation type="submission" date="2016-10" db="EMBL/GenBank/DDBJ databases">
        <authorList>
            <person name="Varghese N."/>
            <person name="Submissions S."/>
        </authorList>
    </citation>
    <scope>NUCLEOTIDE SEQUENCE [LARGE SCALE GENOMIC DNA]</scope>
    <source>
        <strain evidence="13">DSM 16477</strain>
    </source>
</reference>
<name>A0A1G7QMK0_9RHOB</name>
<dbReference type="FunFam" id="3.30.70.1660:FF:000004">
    <property type="entry name" value="Peptide chain release factor 1"/>
    <property type="match status" value="1"/>
</dbReference>
<evidence type="ECO:0000313" key="13">
    <source>
        <dbReference type="Proteomes" id="UP000199399"/>
    </source>
</evidence>
<dbReference type="AlphaFoldDB" id="A0A1G7QMK0"/>
<comment type="PTM">
    <text evidence="7">Methylated by PrmC. Methylation increases the termination efficiency of RF1.</text>
</comment>
<organism evidence="12 13">
    <name type="scientific">Sulfitobacter delicatus</name>
    <dbReference type="NCBI Taxonomy" id="218672"/>
    <lineage>
        <taxon>Bacteria</taxon>
        <taxon>Pseudomonadati</taxon>
        <taxon>Pseudomonadota</taxon>
        <taxon>Alphaproteobacteria</taxon>
        <taxon>Rhodobacterales</taxon>
        <taxon>Roseobacteraceae</taxon>
        <taxon>Sulfitobacter</taxon>
    </lineage>
</organism>
<dbReference type="InterPro" id="IPR050057">
    <property type="entry name" value="Prokaryotic/Mito_RF"/>
</dbReference>
<dbReference type="InterPro" id="IPR045853">
    <property type="entry name" value="Pep_chain_release_fac_I_sf"/>
</dbReference>
<keyword evidence="4 7" id="KW-0488">Methylation</keyword>
<comment type="subcellular location">
    <subcellularLocation>
        <location evidence="2 7">Cytoplasm</location>
    </subcellularLocation>
</comment>
<feature type="compositionally biased region" description="Basic and acidic residues" evidence="10">
    <location>
        <begin position="277"/>
        <end position="286"/>
    </location>
</feature>
<dbReference type="InterPro" id="IPR005139">
    <property type="entry name" value="PCRF"/>
</dbReference>
<evidence type="ECO:0000256" key="10">
    <source>
        <dbReference type="SAM" id="MobiDB-lite"/>
    </source>
</evidence>
<dbReference type="HAMAP" id="MF_00093">
    <property type="entry name" value="Rel_fac_1"/>
    <property type="match status" value="1"/>
</dbReference>
<dbReference type="RefSeq" id="WP_093741443.1">
    <property type="nucleotide sequence ID" value="NZ_FNBP01000004.1"/>
</dbReference>
<evidence type="ECO:0000313" key="12">
    <source>
        <dbReference type="EMBL" id="SDF99726.1"/>
    </source>
</evidence>
<evidence type="ECO:0000256" key="4">
    <source>
        <dbReference type="ARBA" id="ARBA00022481"/>
    </source>
</evidence>
<feature type="domain" description="Prokaryotic-type class I peptide chain release factors" evidence="11">
    <location>
        <begin position="222"/>
        <end position="238"/>
    </location>
</feature>
<dbReference type="PANTHER" id="PTHR43804:SF7">
    <property type="entry name" value="LD18447P"/>
    <property type="match status" value="1"/>
</dbReference>
<dbReference type="Gene3D" id="3.30.160.20">
    <property type="match status" value="1"/>
</dbReference>
<dbReference type="NCBIfam" id="TIGR00019">
    <property type="entry name" value="prfA"/>
    <property type="match status" value="1"/>
</dbReference>
<gene>
    <name evidence="7" type="primary">prfA</name>
    <name evidence="12" type="ORF">SAMN04489759_104112</name>
</gene>
<proteinExistence type="inferred from homology"/>
<dbReference type="Pfam" id="PF03462">
    <property type="entry name" value="PCRF"/>
    <property type="match status" value="1"/>
</dbReference>
<dbReference type="PANTHER" id="PTHR43804">
    <property type="entry name" value="LD18447P"/>
    <property type="match status" value="1"/>
</dbReference>
<dbReference type="InterPro" id="IPR004373">
    <property type="entry name" value="RF-1"/>
</dbReference>
<feature type="modified residue" description="N5-methylglutamine" evidence="7">
    <location>
        <position position="229"/>
    </location>
</feature>
<dbReference type="FunFam" id="3.30.160.20:FF:000004">
    <property type="entry name" value="Peptide chain release factor 1"/>
    <property type="match status" value="1"/>
</dbReference>
<dbReference type="OrthoDB" id="9806673at2"/>
<keyword evidence="13" id="KW-1185">Reference proteome</keyword>
<sequence length="351" mass="39047">MIPMPRLAQITQRFQFLEASMSAGSDGADFAKLAKEYSDLKPVVDQIELYQQLQRDLEEAEAMLEDPEMAELAREELPRLRARLPEVEAALQLSLLPRDAADAKPAMLEIRPGTGGDEAALFAADLLRMYQRYAEARGWGFDLIEEQMTELGGVKEVVAHITGQNVFARLKFESGVHRVQRVPSTESGGRIHTSAATVAVLPEAEDVDIDINPNDLRIDTMRSSGAGGQHVNTTDSAVRITHLPTGIVVTSSEKSQHRNRDKAMQVLKARLYDMERSRMDSERSADRAAQVGSGDRSERIRTYNFPQGRMTDHRINLTLYRLEAVMQGDLDEIVDALTADAQARQLAEMEG</sequence>
<comment type="similarity">
    <text evidence="3 7">Belongs to the prokaryotic/mitochondrial release factor family.</text>
</comment>
<dbReference type="PROSITE" id="PS00745">
    <property type="entry name" value="RF_PROK_I"/>
    <property type="match status" value="1"/>
</dbReference>
<dbReference type="SUPFAM" id="SSF75620">
    <property type="entry name" value="Release factor"/>
    <property type="match status" value="1"/>
</dbReference>
<feature type="region of interest" description="Disordered" evidence="10">
    <location>
        <begin position="277"/>
        <end position="299"/>
    </location>
</feature>
<dbReference type="Gene3D" id="6.10.140.1950">
    <property type="match status" value="1"/>
</dbReference>
<evidence type="ECO:0000256" key="6">
    <source>
        <dbReference type="ARBA" id="ARBA00022917"/>
    </source>
</evidence>
<keyword evidence="6 7" id="KW-0648">Protein biosynthesis</keyword>
<evidence type="ECO:0000256" key="1">
    <source>
        <dbReference type="ARBA" id="ARBA00002986"/>
    </source>
</evidence>
<dbReference type="FunFam" id="3.30.70.1660:FF:000002">
    <property type="entry name" value="Peptide chain release factor 1"/>
    <property type="match status" value="1"/>
</dbReference>
<evidence type="ECO:0000256" key="7">
    <source>
        <dbReference type="HAMAP-Rule" id="MF_00093"/>
    </source>
</evidence>
<feature type="coiled-coil region" evidence="9">
    <location>
        <begin position="43"/>
        <end position="70"/>
    </location>
</feature>
<evidence type="ECO:0000256" key="9">
    <source>
        <dbReference type="SAM" id="Coils"/>
    </source>
</evidence>
<dbReference type="NCBIfam" id="NF001859">
    <property type="entry name" value="PRK00591.1"/>
    <property type="match status" value="1"/>
</dbReference>
<evidence type="ECO:0000259" key="11">
    <source>
        <dbReference type="PROSITE" id="PS00745"/>
    </source>
</evidence>
<dbReference type="GO" id="GO:0005829">
    <property type="term" value="C:cytosol"/>
    <property type="evidence" value="ECO:0007669"/>
    <property type="project" value="UniProtKB-ARBA"/>
</dbReference>
<keyword evidence="5 7" id="KW-0963">Cytoplasm</keyword>
<dbReference type="Pfam" id="PF00472">
    <property type="entry name" value="RF-1"/>
    <property type="match status" value="1"/>
</dbReference>
<dbReference type="Proteomes" id="UP000199399">
    <property type="component" value="Unassembled WGS sequence"/>
</dbReference>
<evidence type="ECO:0000256" key="2">
    <source>
        <dbReference type="ARBA" id="ARBA00004496"/>
    </source>
</evidence>
<evidence type="ECO:0000256" key="3">
    <source>
        <dbReference type="ARBA" id="ARBA00010835"/>
    </source>
</evidence>
<dbReference type="Gene3D" id="3.30.70.1660">
    <property type="match status" value="1"/>
</dbReference>
<protein>
    <recommendedName>
        <fullName evidence="7 8">Peptide chain release factor 1</fullName>
        <shortName evidence="7">RF-1</shortName>
    </recommendedName>
</protein>
<evidence type="ECO:0000256" key="5">
    <source>
        <dbReference type="ARBA" id="ARBA00022490"/>
    </source>
</evidence>
<comment type="function">
    <text evidence="1 7">Peptide chain release factor 1 directs the termination of translation in response to the peptide chain termination codons UAG and UAA.</text>
</comment>
<accession>A0A1G7QMK0</accession>
<dbReference type="SMART" id="SM00937">
    <property type="entry name" value="PCRF"/>
    <property type="match status" value="1"/>
</dbReference>